<protein>
    <submittedName>
        <fullName evidence="5">Fibronectin type III domain-containing protein</fullName>
    </submittedName>
</protein>
<dbReference type="SUPFAM" id="SSF63446">
    <property type="entry name" value="Type I dockerin domain"/>
    <property type="match status" value="1"/>
</dbReference>
<evidence type="ECO:0000256" key="1">
    <source>
        <dbReference type="ARBA" id="ARBA00022729"/>
    </source>
</evidence>
<reference evidence="6" key="1">
    <citation type="journal article" date="2019" name="Int. J. Syst. Evol. Microbiol.">
        <title>The Global Catalogue of Microorganisms (GCM) 10K type strain sequencing project: providing services to taxonomists for standard genome sequencing and annotation.</title>
        <authorList>
            <consortium name="The Broad Institute Genomics Platform"/>
            <consortium name="The Broad Institute Genome Sequencing Center for Infectious Disease"/>
            <person name="Wu L."/>
            <person name="Ma J."/>
        </authorList>
    </citation>
    <scope>NUCLEOTIDE SEQUENCE [LARGE SCALE GENOMIC DNA]</scope>
    <source>
        <strain evidence="6">CGMCC 1.10759</strain>
    </source>
</reference>
<feature type="domain" description="Calcineurin-like phosphoesterase" evidence="3">
    <location>
        <begin position="127"/>
        <end position="326"/>
    </location>
</feature>
<dbReference type="SUPFAM" id="SSF49363">
    <property type="entry name" value="Purple acid phosphatase, N-terminal domain"/>
    <property type="match status" value="1"/>
</dbReference>
<sequence length="980" mass="108694">MRLTGWLRSLRSCAMLLGLFLCALSAHAQQISPYLQTPTANSIWVSWKTTAGTESRVEFGTAPDQLTQVVNGSVQQLGTNYLYHSAQLTGLQPNTFYYYRVRTGTNTSQVNRFRTQPVIGEQAGHVRILVMGDNQIIADNRYEKLVRAARTKLESMYAQPIEAALNLVVNVGDQVDVGTLEQYEQVHFKMSAPVSANLPIMTTVGNHEFYYDGDLALYQAHFKYEGIRYQGIAGAANESYYANQVGRVLFVHLNSMNTDAAQEAWLRSVVNAAERDSTVDWVISLIHHPYQAEQYVGDISQTLRNSWMSILATSRKHILNVGGHHHLYARGQTRDWPMYHMISGGTAWDQYWGQSREEDFDDVQKTIANWAWQIVDIDIANRSMTVETYAEAHPIVYRTQGFNYNSRLIDRFEKKLDEVAPSRPTIQNTIGAPVTLPYTFNSSAFNSSTGETLNSTQFQIATDSAFRNLSVDRIRDFEDIYGDTGAPLYEPVDRNQGVNILNWTVPAFGLPNGNYFVRVRHRDANVMWSAWSDAKAFTVTGSNNGTPSISITQSIYAPTEPVVVTYANGYGLARDWIGVYRKGQTPGNVTSTQYKYVTGPNGSVSFANLPAGQEYFAAFFTNDSFTEIAPRVSFYVGNEVGISIPRTEYAVGESVPIAWTGAPAHASDWIGVYRVGHVPGTQTSTQWQYTPTASGTATINGLSKGYYYAAFFLNDAYFEASERVFFSVGDQIATVSMPSTVLAPNADFSVNFANGPGTPKDYIGIFRAGATPGVDVLVDYLYVDGRASGSVTFTEDLPEGDYFLALYINDSYTEVSNRVAFRVGNGTTPTPTLRADRSSYRQGLPVVLNWTNTPGGTRDWIGIYHAGSNPGSSNPSVSWRYAPSNSGQTSFTGLARGNYYATFMVNDGYTEITPRVNFTIRAAGDLNGDNVVDINDRNLLRASLGKCEGNPAYNRDADYDNDACVTQLDYQAWYSYYTNP</sequence>
<dbReference type="InterPro" id="IPR036439">
    <property type="entry name" value="Dockerin_dom_sf"/>
</dbReference>
<dbReference type="Gene3D" id="1.10.1330.10">
    <property type="entry name" value="Dockerin domain"/>
    <property type="match status" value="1"/>
</dbReference>
<dbReference type="Proteomes" id="UP001595904">
    <property type="component" value="Unassembled WGS sequence"/>
</dbReference>
<dbReference type="EMBL" id="JBHSDU010000001">
    <property type="protein sequence ID" value="MFC4307872.1"/>
    <property type="molecule type" value="Genomic_DNA"/>
</dbReference>
<dbReference type="RefSeq" id="WP_380594508.1">
    <property type="nucleotide sequence ID" value="NZ_JBHSDU010000001.1"/>
</dbReference>
<dbReference type="InterPro" id="IPR004843">
    <property type="entry name" value="Calcineurin-like_PHP"/>
</dbReference>
<evidence type="ECO:0000256" key="2">
    <source>
        <dbReference type="SAM" id="SignalP"/>
    </source>
</evidence>
<evidence type="ECO:0000313" key="6">
    <source>
        <dbReference type="Proteomes" id="UP001595904"/>
    </source>
</evidence>
<comment type="caution">
    <text evidence="5">The sequence shown here is derived from an EMBL/GenBank/DDBJ whole genome shotgun (WGS) entry which is preliminary data.</text>
</comment>
<dbReference type="InterPro" id="IPR003961">
    <property type="entry name" value="FN3_dom"/>
</dbReference>
<evidence type="ECO:0000259" key="3">
    <source>
        <dbReference type="Pfam" id="PF00149"/>
    </source>
</evidence>
<gene>
    <name evidence="5" type="ORF">ACFPN2_02155</name>
</gene>
<dbReference type="PANTHER" id="PTHR22953:SF153">
    <property type="entry name" value="PURPLE ACID PHOSPHATASE"/>
    <property type="match status" value="1"/>
</dbReference>
<dbReference type="InterPro" id="IPR008963">
    <property type="entry name" value="Purple_acid_Pase-like_N"/>
</dbReference>
<proteinExistence type="predicted"/>
<dbReference type="Gene3D" id="2.60.40.10">
    <property type="entry name" value="Immunoglobulins"/>
    <property type="match status" value="1"/>
</dbReference>
<keyword evidence="6" id="KW-1185">Reference proteome</keyword>
<dbReference type="SUPFAM" id="SSF56300">
    <property type="entry name" value="Metallo-dependent phosphatases"/>
    <property type="match status" value="1"/>
</dbReference>
<dbReference type="Gene3D" id="2.60.40.380">
    <property type="entry name" value="Purple acid phosphatase-like, N-terminal"/>
    <property type="match status" value="1"/>
</dbReference>
<dbReference type="InterPro" id="IPR015914">
    <property type="entry name" value="PAPs_N"/>
</dbReference>
<feature type="domain" description="Purple acid phosphatase N-terminal" evidence="4">
    <location>
        <begin position="29"/>
        <end position="115"/>
    </location>
</feature>
<dbReference type="InterPro" id="IPR013783">
    <property type="entry name" value="Ig-like_fold"/>
</dbReference>
<dbReference type="InterPro" id="IPR029052">
    <property type="entry name" value="Metallo-depent_PP-like"/>
</dbReference>
<dbReference type="Pfam" id="PF16656">
    <property type="entry name" value="Pur_ac_phosph_N"/>
    <property type="match status" value="1"/>
</dbReference>
<dbReference type="Pfam" id="PF00149">
    <property type="entry name" value="Metallophos"/>
    <property type="match status" value="1"/>
</dbReference>
<dbReference type="Gene3D" id="3.60.21.10">
    <property type="match status" value="1"/>
</dbReference>
<name>A0ABV8SLV8_9GAMM</name>
<feature type="chain" id="PRO_5045416859" evidence="2">
    <location>
        <begin position="29"/>
        <end position="980"/>
    </location>
</feature>
<feature type="signal peptide" evidence="2">
    <location>
        <begin position="1"/>
        <end position="28"/>
    </location>
</feature>
<keyword evidence="1 2" id="KW-0732">Signal</keyword>
<dbReference type="PANTHER" id="PTHR22953">
    <property type="entry name" value="ACID PHOSPHATASE RELATED"/>
    <property type="match status" value="1"/>
</dbReference>
<organism evidence="5 6">
    <name type="scientific">Steroidobacter flavus</name>
    <dbReference type="NCBI Taxonomy" id="1842136"/>
    <lineage>
        <taxon>Bacteria</taxon>
        <taxon>Pseudomonadati</taxon>
        <taxon>Pseudomonadota</taxon>
        <taxon>Gammaproteobacteria</taxon>
        <taxon>Steroidobacterales</taxon>
        <taxon>Steroidobacteraceae</taxon>
        <taxon>Steroidobacter</taxon>
    </lineage>
</organism>
<dbReference type="CDD" id="cd00063">
    <property type="entry name" value="FN3"/>
    <property type="match status" value="1"/>
</dbReference>
<evidence type="ECO:0000259" key="4">
    <source>
        <dbReference type="Pfam" id="PF16656"/>
    </source>
</evidence>
<evidence type="ECO:0000313" key="5">
    <source>
        <dbReference type="EMBL" id="MFC4307872.1"/>
    </source>
</evidence>
<dbReference type="InterPro" id="IPR039331">
    <property type="entry name" value="PAPs-like"/>
</dbReference>
<accession>A0ABV8SLV8</accession>